<proteinExistence type="inferred from homology"/>
<dbReference type="GO" id="GO:0046872">
    <property type="term" value="F:metal ion binding"/>
    <property type="evidence" value="ECO:0007669"/>
    <property type="project" value="UniProtKB-KW"/>
</dbReference>
<keyword evidence="7" id="KW-0378">Hydrolase</keyword>
<evidence type="ECO:0000256" key="10">
    <source>
        <dbReference type="ARBA" id="ARBA00023145"/>
    </source>
</evidence>
<evidence type="ECO:0000256" key="6">
    <source>
        <dbReference type="ARBA" id="ARBA00022729"/>
    </source>
</evidence>
<evidence type="ECO:0000256" key="3">
    <source>
        <dbReference type="ARBA" id="ARBA00022525"/>
    </source>
</evidence>
<comment type="caution">
    <text evidence="12">The sequence shown here is derived from an EMBL/GenBank/DDBJ whole genome shotgun (WGS) entry which is preliminary data.</text>
</comment>
<evidence type="ECO:0000256" key="1">
    <source>
        <dbReference type="ARBA" id="ARBA00004613"/>
    </source>
</evidence>
<dbReference type="Proteomes" id="UP000031036">
    <property type="component" value="Unassembled WGS sequence"/>
</dbReference>
<keyword evidence="3" id="KW-0964">Secreted</keyword>
<dbReference type="GO" id="GO:0070573">
    <property type="term" value="F:metallodipeptidase activity"/>
    <property type="evidence" value="ECO:0007669"/>
    <property type="project" value="InterPro"/>
</dbReference>
<dbReference type="Gene3D" id="3.50.30.30">
    <property type="match status" value="1"/>
</dbReference>
<evidence type="ECO:0000313" key="13">
    <source>
        <dbReference type="Proteomes" id="UP000031036"/>
    </source>
</evidence>
<dbReference type="PANTHER" id="PTHR12053:SF3">
    <property type="entry name" value="CARBOXYPEPTIDASE Q"/>
    <property type="match status" value="1"/>
</dbReference>
<comment type="similarity">
    <text evidence="2">Belongs to the peptidase M28 family.</text>
</comment>
<evidence type="ECO:0000256" key="7">
    <source>
        <dbReference type="ARBA" id="ARBA00022801"/>
    </source>
</evidence>
<feature type="non-terminal residue" evidence="12">
    <location>
        <position position="1"/>
    </location>
</feature>
<dbReference type="STRING" id="6265.A0A0B2VUQ6"/>
<evidence type="ECO:0000256" key="11">
    <source>
        <dbReference type="ARBA" id="ARBA00023180"/>
    </source>
</evidence>
<comment type="subcellular location">
    <subcellularLocation>
        <location evidence="1">Secreted</location>
    </subcellularLocation>
</comment>
<keyword evidence="9" id="KW-0482">Metalloprotease</keyword>
<evidence type="ECO:0000256" key="2">
    <source>
        <dbReference type="ARBA" id="ARBA00010918"/>
    </source>
</evidence>
<keyword evidence="11" id="KW-0325">Glycoprotein</keyword>
<protein>
    <submittedName>
        <fullName evidence="12">Carboxypeptidase Q</fullName>
    </submittedName>
</protein>
<keyword evidence="10" id="KW-0865">Zymogen</keyword>
<dbReference type="GO" id="GO:0006508">
    <property type="term" value="P:proteolysis"/>
    <property type="evidence" value="ECO:0007669"/>
    <property type="project" value="UniProtKB-KW"/>
</dbReference>
<evidence type="ECO:0000256" key="4">
    <source>
        <dbReference type="ARBA" id="ARBA00022670"/>
    </source>
</evidence>
<keyword evidence="8" id="KW-0862">Zinc</keyword>
<dbReference type="GO" id="GO:0043171">
    <property type="term" value="P:peptide catabolic process"/>
    <property type="evidence" value="ECO:0007669"/>
    <property type="project" value="TreeGrafter"/>
</dbReference>
<dbReference type="AlphaFoldDB" id="A0A0B2VUQ6"/>
<evidence type="ECO:0000256" key="8">
    <source>
        <dbReference type="ARBA" id="ARBA00022833"/>
    </source>
</evidence>
<dbReference type="EMBL" id="JPKZ01000869">
    <property type="protein sequence ID" value="KHN85092.1"/>
    <property type="molecule type" value="Genomic_DNA"/>
</dbReference>
<keyword evidence="6" id="KW-0732">Signal</keyword>
<gene>
    <name evidence="12" type="primary">Cpq</name>
    <name evidence="12" type="ORF">Tcan_07892</name>
</gene>
<keyword evidence="12" id="KW-0121">Carboxypeptidase</keyword>
<keyword evidence="5" id="KW-0479">Metal-binding</keyword>
<dbReference type="GO" id="GO:0004180">
    <property type="term" value="F:carboxypeptidase activity"/>
    <property type="evidence" value="ECO:0007669"/>
    <property type="project" value="UniProtKB-KW"/>
</dbReference>
<dbReference type="OrthoDB" id="10013407at2759"/>
<keyword evidence="4" id="KW-0645">Protease</keyword>
<name>A0A0B2VUQ6_TOXCA</name>
<dbReference type="SUPFAM" id="SSF52025">
    <property type="entry name" value="PA domain"/>
    <property type="match status" value="1"/>
</dbReference>
<reference evidence="12 13" key="1">
    <citation type="submission" date="2014-11" db="EMBL/GenBank/DDBJ databases">
        <title>Genetic blueprint of the zoonotic pathogen Toxocara canis.</title>
        <authorList>
            <person name="Zhu X.-Q."/>
            <person name="Korhonen P.K."/>
            <person name="Cai H."/>
            <person name="Young N.D."/>
            <person name="Nejsum P."/>
            <person name="von Samson-Himmelstjerna G."/>
            <person name="Boag P.R."/>
            <person name="Tan P."/>
            <person name="Li Q."/>
            <person name="Min J."/>
            <person name="Yang Y."/>
            <person name="Wang X."/>
            <person name="Fang X."/>
            <person name="Hall R.S."/>
            <person name="Hofmann A."/>
            <person name="Sternberg P.W."/>
            <person name="Jex A.R."/>
            <person name="Gasser R.B."/>
        </authorList>
    </citation>
    <scope>NUCLEOTIDE SEQUENCE [LARGE SCALE GENOMIC DNA]</scope>
    <source>
        <strain evidence="12">PN_DK_2014</strain>
    </source>
</reference>
<dbReference type="InterPro" id="IPR046450">
    <property type="entry name" value="PA_dom_sf"/>
</dbReference>
<dbReference type="OMA" id="RNRTYQE"/>
<evidence type="ECO:0000256" key="5">
    <source>
        <dbReference type="ARBA" id="ARBA00022723"/>
    </source>
</evidence>
<evidence type="ECO:0000313" key="12">
    <source>
        <dbReference type="EMBL" id="KHN85092.1"/>
    </source>
</evidence>
<sequence>FRKSSHELLDFVIKGNGSGIACEWLSRLVDEFGHRHLGSENLDKAIDYVVNGLKEDGFDNVHTEEVPDLPKWVRGDDIVEMIEPRVQRFNALAIDGCPPANVTAEAIVLQDLRQLKDHNVSGKIVVFAQKWMGYSKTAKYRRAAMKVQEIGAVGVLVKSITPYSLALPHTGSGARGSRIPALAITLEEADMLLRMQNRGKKIVIRLDIKSHPDGIVASRNILFEIRG</sequence>
<keyword evidence="13" id="KW-1185">Reference proteome</keyword>
<dbReference type="GO" id="GO:0005615">
    <property type="term" value="C:extracellular space"/>
    <property type="evidence" value="ECO:0007669"/>
    <property type="project" value="TreeGrafter"/>
</dbReference>
<organism evidence="12 13">
    <name type="scientific">Toxocara canis</name>
    <name type="common">Canine roundworm</name>
    <dbReference type="NCBI Taxonomy" id="6265"/>
    <lineage>
        <taxon>Eukaryota</taxon>
        <taxon>Metazoa</taxon>
        <taxon>Ecdysozoa</taxon>
        <taxon>Nematoda</taxon>
        <taxon>Chromadorea</taxon>
        <taxon>Rhabditida</taxon>
        <taxon>Spirurina</taxon>
        <taxon>Ascaridomorpha</taxon>
        <taxon>Ascaridoidea</taxon>
        <taxon>Toxocaridae</taxon>
        <taxon>Toxocara</taxon>
    </lineage>
</organism>
<dbReference type="PANTHER" id="PTHR12053">
    <property type="entry name" value="PROTEASE FAMILY M28 PLASMA GLUTAMATE CARBOXYPEPTIDASE-RELATED"/>
    <property type="match status" value="1"/>
</dbReference>
<dbReference type="SUPFAM" id="SSF53187">
    <property type="entry name" value="Zn-dependent exopeptidases"/>
    <property type="match status" value="1"/>
</dbReference>
<dbReference type="InterPro" id="IPR039866">
    <property type="entry name" value="CPQ"/>
</dbReference>
<accession>A0A0B2VUQ6</accession>
<evidence type="ECO:0000256" key="9">
    <source>
        <dbReference type="ARBA" id="ARBA00023049"/>
    </source>
</evidence>